<dbReference type="EMBL" id="WVBC01000002">
    <property type="protein sequence ID" value="NKT77292.1"/>
    <property type="molecule type" value="Genomic_DNA"/>
</dbReference>
<evidence type="ECO:0000313" key="1">
    <source>
        <dbReference type="EMBL" id="NKT77292.1"/>
    </source>
</evidence>
<proteinExistence type="predicted"/>
<organism evidence="1 2">
    <name type="scientific">Rhodococcus hoagii</name>
    <name type="common">Corynebacterium equii</name>
    <dbReference type="NCBI Taxonomy" id="43767"/>
    <lineage>
        <taxon>Bacteria</taxon>
        <taxon>Bacillati</taxon>
        <taxon>Actinomycetota</taxon>
        <taxon>Actinomycetes</taxon>
        <taxon>Mycobacteriales</taxon>
        <taxon>Nocardiaceae</taxon>
        <taxon>Prescottella</taxon>
    </lineage>
</organism>
<dbReference type="AlphaFoldDB" id="A0A9Q4ZIQ1"/>
<name>A0A9Q4ZIQ1_RHOHA</name>
<dbReference type="Proteomes" id="UP000603463">
    <property type="component" value="Unassembled WGS sequence"/>
</dbReference>
<comment type="caution">
    <text evidence="1">The sequence shown here is derived from an EMBL/GenBank/DDBJ whole genome shotgun (WGS) entry which is preliminary data.</text>
</comment>
<sequence length="109" mass="12856">MANLKCEKYPFDPECNELVEEPNYRRNIEWRENEPFWGVMTIGRLQRRRSGCRLEIVDRKTGTRYLLADDEIEELLQTGFIDGGLVSGTWIVRKRAGGYYSLMPHRKES</sequence>
<evidence type="ECO:0000313" key="2">
    <source>
        <dbReference type="Proteomes" id="UP000603463"/>
    </source>
</evidence>
<protein>
    <submittedName>
        <fullName evidence="1">Uncharacterized protein</fullName>
    </submittedName>
</protein>
<gene>
    <name evidence="1" type="ORF">GS882_03565</name>
</gene>
<accession>A0A9Q4ZIQ1</accession>
<reference evidence="1" key="1">
    <citation type="journal article" date="2020" name="Environ. Microbiol.">
        <title>The novel and transferable erm(51) gene confers Macrolides, Lincosamides, and Streptogramins B (MLSB) resistance to clonal Rhodococcus equi in the environment.</title>
        <authorList>
            <person name="Huber L."/>
            <person name="Giguere S."/>
            <person name="Slovis N.M."/>
            <person name="Alvarez-Narvaez S."/>
            <person name="Hart K.A."/>
            <person name="Greiter M."/>
            <person name="Morris E.R.A."/>
            <person name="Cohen N.D."/>
        </authorList>
    </citation>
    <scope>NUCLEOTIDE SEQUENCE</scope>
    <source>
        <strain evidence="1">Lh_116_1</strain>
    </source>
</reference>